<dbReference type="PANTHER" id="PTHR22714:SF3">
    <property type="entry name" value="PBPE DOMAIN-CONTAINING PROTEIN"/>
    <property type="match status" value="1"/>
</dbReference>
<feature type="transmembrane region" description="Helical" evidence="1">
    <location>
        <begin position="209"/>
        <end position="229"/>
    </location>
</feature>
<keyword evidence="1" id="KW-0472">Membrane</keyword>
<evidence type="ECO:0000313" key="5">
    <source>
        <dbReference type="WBParaSite" id="TCONS_00004171.p1"/>
    </source>
</evidence>
<feature type="domain" description="Solute-binding protein family 3/N-terminal" evidence="2">
    <location>
        <begin position="75"/>
        <end position="369"/>
    </location>
</feature>
<name>A0A0K0ELL3_STRER</name>
<dbReference type="Gene3D" id="1.10.287.70">
    <property type="match status" value="1"/>
</dbReference>
<accession>A0A0K0ELL3</accession>
<reference evidence="4" key="1">
    <citation type="submission" date="2015-08" db="UniProtKB">
        <authorList>
            <consortium name="WormBaseParasite"/>
        </authorList>
    </citation>
    <scope>IDENTIFICATION</scope>
</reference>
<dbReference type="Pfam" id="PF00497">
    <property type="entry name" value="SBP_bac_3"/>
    <property type="match status" value="1"/>
</dbReference>
<dbReference type="Proteomes" id="UP000035681">
    <property type="component" value="Unplaced"/>
</dbReference>
<dbReference type="STRING" id="6248.A0A0K0ELL3"/>
<keyword evidence="1" id="KW-0812">Transmembrane</keyword>
<keyword evidence="1" id="KW-1133">Transmembrane helix</keyword>
<evidence type="ECO:0000256" key="1">
    <source>
        <dbReference type="SAM" id="Phobius"/>
    </source>
</evidence>
<evidence type="ECO:0000313" key="3">
    <source>
        <dbReference type="Proteomes" id="UP000035681"/>
    </source>
</evidence>
<dbReference type="PANTHER" id="PTHR22714">
    <property type="entry name" value="PROTEIN CBG02446-RELATED"/>
    <property type="match status" value="1"/>
</dbReference>
<evidence type="ECO:0000313" key="4">
    <source>
        <dbReference type="WBParaSite" id="SSTP_0001035700.1"/>
    </source>
</evidence>
<dbReference type="SUPFAM" id="SSF53850">
    <property type="entry name" value="Periplasmic binding protein-like II"/>
    <property type="match status" value="1"/>
</dbReference>
<feature type="transmembrane region" description="Helical" evidence="1">
    <location>
        <begin position="155"/>
        <end position="176"/>
    </location>
</feature>
<organism evidence="4">
    <name type="scientific">Strongyloides stercoralis</name>
    <name type="common">Threadworm</name>
    <dbReference type="NCBI Taxonomy" id="6248"/>
    <lineage>
        <taxon>Eukaryota</taxon>
        <taxon>Metazoa</taxon>
        <taxon>Ecdysozoa</taxon>
        <taxon>Nematoda</taxon>
        <taxon>Chromadorea</taxon>
        <taxon>Rhabditida</taxon>
        <taxon>Tylenchina</taxon>
        <taxon>Panagrolaimomorpha</taxon>
        <taxon>Strongyloidoidea</taxon>
        <taxon>Strongyloididae</taxon>
        <taxon>Strongyloides</taxon>
    </lineage>
</organism>
<sequence>MSVINNSTPYNLYNQDFVFRIGAFPSEPDVFNCFTNLPKKPCERPGAEMELVQIVMTLLNWNWTVIDVVKEYGIEAKFGDPLPNDPKNYTGIIGLLQKGLIDMAIPSMKITVKREKEASVIFSYPFRFFQQIYIVATPTEADFTNFIFATFTTDVWLLIIASIISVIILEFCILMLEEKEMPMMQKISDSFTEPISMILRQNVKRHKSIAHFIFQGNLLLMFVVIYVYFQCTMNSRLTASKKEELPFTNQKGFLDLLEKGKRFPTYSEDKMPDCSNEENCKRMPEIFKNNPIRIARTFDGIISQIKKGGIYYADYDVDFIPGTASVWSYKDSLTVIRDPTGLRSLGGFAFNKKNVRLRNQFNNILTRIMGGTNQINLASGYNERKPSSSNLVIPQVVRISLTKHLEQLFLIFGVGLGISISVVVIEILLSKFITIRQLLIRRFK</sequence>
<dbReference type="AlphaFoldDB" id="A0A0K0ELL3"/>
<dbReference type="InterPro" id="IPR040128">
    <property type="entry name" value="T25E4.2-like"/>
</dbReference>
<proteinExistence type="predicted"/>
<dbReference type="Gene3D" id="3.40.190.10">
    <property type="entry name" value="Periplasmic binding protein-like II"/>
    <property type="match status" value="1"/>
</dbReference>
<dbReference type="WBParaSite" id="SSTP_0001035700.1">
    <property type="protein sequence ID" value="SSTP_0001035700.1"/>
    <property type="gene ID" value="SSTP_0001035700"/>
</dbReference>
<protein>
    <submittedName>
        <fullName evidence="4">PBPe domain-containing protein</fullName>
    </submittedName>
    <submittedName>
        <fullName evidence="5">Solute-binding protein family 3/N-terminal domain-containing protein</fullName>
    </submittedName>
</protein>
<dbReference type="WBParaSite" id="TCONS_00004171.p1">
    <property type="protein sequence ID" value="TCONS_00004171.p1"/>
    <property type="gene ID" value="XLOC_001262"/>
</dbReference>
<evidence type="ECO:0000259" key="2">
    <source>
        <dbReference type="Pfam" id="PF00497"/>
    </source>
</evidence>
<keyword evidence="3" id="KW-1185">Reference proteome</keyword>
<dbReference type="InterPro" id="IPR001638">
    <property type="entry name" value="Solute-binding_3/MltF_N"/>
</dbReference>
<feature type="transmembrane region" description="Helical" evidence="1">
    <location>
        <begin position="408"/>
        <end position="434"/>
    </location>
</feature>